<dbReference type="RefSeq" id="WP_069477529.1">
    <property type="nucleotide sequence ID" value="NZ_CP017111.1"/>
</dbReference>
<dbReference type="STRING" id="1193502.SHALO_0883"/>
<protein>
    <submittedName>
        <fullName evidence="4">Lytic murein transglycosylase domain-containing protein</fullName>
    </submittedName>
</protein>
<dbReference type="KEGG" id="shal:SHALO_0883"/>
<keyword evidence="5" id="KW-1185">Reference proteome</keyword>
<accession>A0A1D7TIG9</accession>
<evidence type="ECO:0000313" key="5">
    <source>
        <dbReference type="Proteomes" id="UP000094609"/>
    </source>
</evidence>
<organism evidence="4 5">
    <name type="scientific">Sulfurospirillum halorespirans DSM 13726</name>
    <dbReference type="NCBI Taxonomy" id="1193502"/>
    <lineage>
        <taxon>Bacteria</taxon>
        <taxon>Pseudomonadati</taxon>
        <taxon>Campylobacterota</taxon>
        <taxon>Epsilonproteobacteria</taxon>
        <taxon>Campylobacterales</taxon>
        <taxon>Sulfurospirillaceae</taxon>
        <taxon>Sulfurospirillum</taxon>
    </lineage>
</organism>
<feature type="domain" description="Transglycosylase SLT" evidence="3">
    <location>
        <begin position="387"/>
        <end position="482"/>
    </location>
</feature>
<name>A0A1D7TIG9_9BACT</name>
<dbReference type="InterPro" id="IPR008258">
    <property type="entry name" value="Transglycosylase_SLT_dom_1"/>
</dbReference>
<dbReference type="GO" id="GO:0000270">
    <property type="term" value="P:peptidoglycan metabolic process"/>
    <property type="evidence" value="ECO:0007669"/>
    <property type="project" value="InterPro"/>
</dbReference>
<dbReference type="InterPro" id="IPR000189">
    <property type="entry name" value="Transglyc_AS"/>
</dbReference>
<evidence type="ECO:0000256" key="1">
    <source>
        <dbReference type="ARBA" id="ARBA00007734"/>
    </source>
</evidence>
<evidence type="ECO:0000256" key="2">
    <source>
        <dbReference type="SAM" id="SignalP"/>
    </source>
</evidence>
<keyword evidence="2" id="KW-0732">Signal</keyword>
<gene>
    <name evidence="4" type="ORF">SHALO_0883</name>
</gene>
<dbReference type="EMBL" id="CP017111">
    <property type="protein sequence ID" value="AOO64664.1"/>
    <property type="molecule type" value="Genomic_DNA"/>
</dbReference>
<dbReference type="InterPro" id="IPR023346">
    <property type="entry name" value="Lysozyme-like_dom_sf"/>
</dbReference>
<dbReference type="Pfam" id="PF01464">
    <property type="entry name" value="SLT"/>
    <property type="match status" value="1"/>
</dbReference>
<dbReference type="SUPFAM" id="SSF53955">
    <property type="entry name" value="Lysozyme-like"/>
    <property type="match status" value="1"/>
</dbReference>
<evidence type="ECO:0000313" key="4">
    <source>
        <dbReference type="EMBL" id="AOO64664.1"/>
    </source>
</evidence>
<dbReference type="Proteomes" id="UP000094609">
    <property type="component" value="Chromosome"/>
</dbReference>
<dbReference type="PATRIC" id="fig|1193502.14.peg.889"/>
<dbReference type="GO" id="GO:0016020">
    <property type="term" value="C:membrane"/>
    <property type="evidence" value="ECO:0007669"/>
    <property type="project" value="InterPro"/>
</dbReference>
<dbReference type="Gene3D" id="1.10.530.10">
    <property type="match status" value="1"/>
</dbReference>
<feature type="chain" id="PRO_5009099463" evidence="2">
    <location>
        <begin position="22"/>
        <end position="547"/>
    </location>
</feature>
<sequence length="547" mass="63292">MLYKLFLGLLFCLCICIDLFADEPVDFAFFDDKPRSLAKDFYIYEYLQSDATTPKEAKALFGMVHTMNIRFFHLFAKKMDNLEYKKISKCIDLDVTALMKEDDECLNIGINIAKVTSVAKGQLKFIKPRLKQNKELVNLITLMENDNVYEAALSSDVNTFLNLFNGSITAYKAAVFNQQIIPKEQMDRLSQSVKFNQLAYNVVQNDKLDNVQRSLLHVSPSLHVNTKALFYMGLNALKYGEKEQALTFFELSIERSTKSEEKDKALFWLYLVTKDARFLERIVQDGDINMYSLYAYEQLGRPMQNIVSPVLEGTHPTFNVSDPFAWIKVMNKVYHMSSQEVETLAQSFKYANTLPHYSYLMERATRYAQNYYPIPYPEELSSYSIHRQALMLSIARQESRFIPSVVSTSYALGMMQFMPFVARDIAKKEKLETFSIAMMFDPRVAYLFGNLHLNFLERNLMHPLFIAYAYNGGMGFTKKHLQAGAFSQGEYEPFLSMESMINEESREYGKKVLANYVVYRHLLGEDVSIKNLFEMLLIPSATDRFRN</sequence>
<dbReference type="PANTHER" id="PTHR37423">
    <property type="entry name" value="SOLUBLE LYTIC MUREIN TRANSGLYCOSYLASE-RELATED"/>
    <property type="match status" value="1"/>
</dbReference>
<dbReference type="PROSITE" id="PS00922">
    <property type="entry name" value="TRANSGLYCOSYLASE"/>
    <property type="match status" value="1"/>
</dbReference>
<evidence type="ECO:0000259" key="3">
    <source>
        <dbReference type="Pfam" id="PF01464"/>
    </source>
</evidence>
<feature type="signal peptide" evidence="2">
    <location>
        <begin position="1"/>
        <end position="21"/>
    </location>
</feature>
<dbReference type="CDD" id="cd13401">
    <property type="entry name" value="Slt70-like"/>
    <property type="match status" value="1"/>
</dbReference>
<reference evidence="5" key="1">
    <citation type="submission" date="2016-08" db="EMBL/GenBank/DDBJ databases">
        <title>Complete genome sequence of the organohalide-respiring Epsilonproteobacterium Sulfurospirillum halorespirans.</title>
        <authorList>
            <person name="Goris T."/>
            <person name="Zimmermann J."/>
            <person name="Schenz B."/>
            <person name="Lemos M."/>
            <person name="Hackermueller J."/>
            <person name="Diekert G."/>
        </authorList>
    </citation>
    <scope>NUCLEOTIDE SEQUENCE [LARGE SCALE GENOMIC DNA]</scope>
    <source>
        <strain>DSM 13726</strain>
        <strain evidence="5">PCE-M2</strain>
    </source>
</reference>
<dbReference type="PANTHER" id="PTHR37423:SF2">
    <property type="entry name" value="MEMBRANE-BOUND LYTIC MUREIN TRANSGLYCOSYLASE C"/>
    <property type="match status" value="1"/>
</dbReference>
<dbReference type="GO" id="GO:0008933">
    <property type="term" value="F:peptidoglycan lytic transglycosylase activity"/>
    <property type="evidence" value="ECO:0007669"/>
    <property type="project" value="InterPro"/>
</dbReference>
<comment type="similarity">
    <text evidence="1">Belongs to the transglycosylase Slt family.</text>
</comment>
<dbReference type="AlphaFoldDB" id="A0A1D7TIG9"/>
<proteinExistence type="inferred from homology"/>